<dbReference type="Gene3D" id="3.40.50.1390">
    <property type="entry name" value="Resolvase, N-terminal catalytic domain"/>
    <property type="match status" value="1"/>
</dbReference>
<name>A0A8I2C2E7_BRAEL</name>
<dbReference type="SUPFAM" id="SSF53041">
    <property type="entry name" value="Resolvase-like"/>
    <property type="match status" value="1"/>
</dbReference>
<feature type="region of interest" description="Disordered" evidence="1">
    <location>
        <begin position="184"/>
        <end position="205"/>
    </location>
</feature>
<dbReference type="Pfam" id="PF00239">
    <property type="entry name" value="Resolvase"/>
    <property type="match status" value="1"/>
</dbReference>
<dbReference type="PROSITE" id="PS51736">
    <property type="entry name" value="RECOMBINASES_3"/>
    <property type="match status" value="1"/>
</dbReference>
<dbReference type="Proteomes" id="UP000673383">
    <property type="component" value="Unassembled WGS sequence"/>
</dbReference>
<dbReference type="GO" id="GO:0000150">
    <property type="term" value="F:DNA strand exchange activity"/>
    <property type="evidence" value="ECO:0007669"/>
    <property type="project" value="InterPro"/>
</dbReference>
<protein>
    <submittedName>
        <fullName evidence="3">DNA invertase Pin-like site-specific DNA recombinase</fullName>
    </submittedName>
</protein>
<dbReference type="InterPro" id="IPR006119">
    <property type="entry name" value="Resolv_N"/>
</dbReference>
<dbReference type="CDD" id="cd00338">
    <property type="entry name" value="Ser_Recombinase"/>
    <property type="match status" value="1"/>
</dbReference>
<comment type="caution">
    <text evidence="3">The sequence shown here is derived from an EMBL/GenBank/DDBJ whole genome shotgun (WGS) entry which is preliminary data.</text>
</comment>
<dbReference type="InterPro" id="IPR036162">
    <property type="entry name" value="Resolvase-like_N_sf"/>
</dbReference>
<evidence type="ECO:0000313" key="3">
    <source>
        <dbReference type="EMBL" id="MBP1290256.1"/>
    </source>
</evidence>
<dbReference type="Gene3D" id="3.90.1750.20">
    <property type="entry name" value="Putative Large Serine Recombinase, Chain B, Domain 2"/>
    <property type="match status" value="1"/>
</dbReference>
<dbReference type="EMBL" id="JAFICZ010000001">
    <property type="protein sequence ID" value="MBP1290256.1"/>
    <property type="molecule type" value="Genomic_DNA"/>
</dbReference>
<gene>
    <name evidence="3" type="ORF">JOH49_000009</name>
</gene>
<feature type="domain" description="Resolvase/invertase-type recombinase catalytic" evidence="2">
    <location>
        <begin position="1"/>
        <end position="125"/>
    </location>
</feature>
<reference evidence="3" key="1">
    <citation type="submission" date="2021-02" db="EMBL/GenBank/DDBJ databases">
        <title>Genomic Encyclopedia of Type Strains, Phase IV (KMG-V): Genome sequencing to study the core and pangenomes of soil and plant-associated prokaryotes.</title>
        <authorList>
            <person name="Whitman W."/>
        </authorList>
    </citation>
    <scope>NUCLEOTIDE SEQUENCE</scope>
    <source>
        <strain evidence="3">USDA 406</strain>
    </source>
</reference>
<dbReference type="AlphaFoldDB" id="A0A8I2C2E7"/>
<sequence length="205" mass="23242">MTTLQRTFEGRSEIEVVGIYEESFSAKAPGRVQFGEMLNRIERGDADGIVAWAPDRLARNSVDGGRLIYMLDCGVIRDLKFATYTFENNSQGKFMLQIMFGQSKYYSDALSDNVKRGNRTKIEKGWRPNQAPLGYLNDPDTKTIVKDPIQFPLIRAMFELMLTGSYAPKQIAVIARDEWGFRSPSRRKRNGEAGRRSRLVQSTGS</sequence>
<proteinExistence type="predicted"/>
<dbReference type="GO" id="GO:0003677">
    <property type="term" value="F:DNA binding"/>
    <property type="evidence" value="ECO:0007669"/>
    <property type="project" value="InterPro"/>
</dbReference>
<dbReference type="SMART" id="SM00857">
    <property type="entry name" value="Resolvase"/>
    <property type="match status" value="1"/>
</dbReference>
<organism evidence="3 4">
    <name type="scientific">Bradyrhizobium elkanii</name>
    <dbReference type="NCBI Taxonomy" id="29448"/>
    <lineage>
        <taxon>Bacteria</taxon>
        <taxon>Pseudomonadati</taxon>
        <taxon>Pseudomonadota</taxon>
        <taxon>Alphaproteobacteria</taxon>
        <taxon>Hyphomicrobiales</taxon>
        <taxon>Nitrobacteraceae</taxon>
        <taxon>Bradyrhizobium</taxon>
    </lineage>
</organism>
<evidence type="ECO:0000313" key="4">
    <source>
        <dbReference type="Proteomes" id="UP000673383"/>
    </source>
</evidence>
<evidence type="ECO:0000259" key="2">
    <source>
        <dbReference type="PROSITE" id="PS51736"/>
    </source>
</evidence>
<evidence type="ECO:0000256" key="1">
    <source>
        <dbReference type="SAM" id="MobiDB-lite"/>
    </source>
</evidence>
<dbReference type="InterPro" id="IPR050639">
    <property type="entry name" value="SSR_resolvase"/>
</dbReference>
<dbReference type="PANTHER" id="PTHR30461">
    <property type="entry name" value="DNA-INVERTASE FROM LAMBDOID PROPHAGE"/>
    <property type="match status" value="1"/>
</dbReference>
<dbReference type="PANTHER" id="PTHR30461:SF23">
    <property type="entry name" value="DNA RECOMBINASE-RELATED"/>
    <property type="match status" value="1"/>
</dbReference>
<accession>A0A8I2C2E7</accession>
<dbReference type="InterPro" id="IPR038109">
    <property type="entry name" value="DNA_bind_recomb_sf"/>
</dbReference>